<reference evidence="1 2" key="1">
    <citation type="submission" date="2016-10" db="EMBL/GenBank/DDBJ databases">
        <authorList>
            <person name="de Groot N.N."/>
        </authorList>
    </citation>
    <scope>NUCLEOTIDE SEQUENCE [LARGE SCALE GENOMIC DNA]</scope>
    <source>
        <strain evidence="1 2">DSM 24015</strain>
    </source>
</reference>
<organism evidence="1 2">
    <name type="scientific">Riemerella columbipharyngis</name>
    <dbReference type="NCBI Taxonomy" id="1071918"/>
    <lineage>
        <taxon>Bacteria</taxon>
        <taxon>Pseudomonadati</taxon>
        <taxon>Bacteroidota</taxon>
        <taxon>Flavobacteriia</taxon>
        <taxon>Flavobacteriales</taxon>
        <taxon>Weeksellaceae</taxon>
        <taxon>Riemerella</taxon>
    </lineage>
</organism>
<evidence type="ECO:0008006" key="3">
    <source>
        <dbReference type="Google" id="ProtNLM"/>
    </source>
</evidence>
<gene>
    <name evidence="1" type="ORF">SAMN05421544_10737</name>
</gene>
<evidence type="ECO:0000313" key="1">
    <source>
        <dbReference type="EMBL" id="SDE33727.1"/>
    </source>
</evidence>
<name>A0A1G7C344_9FLAO</name>
<sequence length="152" mass="17210">MLYNIIQKISKFLLAISLLTMLTQCSTERQETVSCFPQSLINVQININLPAYRNLWYANGWIYLDQQGAGTRGLIIVRIDDTHFKAYDRNAPHLCPDTDTTLEVKDGIKIICPKDGAEWILRTGEPSKVAKVPPKTYYTIYEASSGTLIIKN</sequence>
<dbReference type="RefSeq" id="WP_245688881.1">
    <property type="nucleotide sequence ID" value="NZ_FNAS01000007.1"/>
</dbReference>
<accession>A0A1G7C344</accession>
<dbReference type="STRING" id="1071918.SAMN05421544_10737"/>
<protein>
    <recommendedName>
        <fullName evidence="3">Ferredoxin subunit of nitrite reductase or a ring-hydroxylating dioxygenase</fullName>
    </recommendedName>
</protein>
<dbReference type="AlphaFoldDB" id="A0A1G7C344"/>
<keyword evidence="2" id="KW-1185">Reference proteome</keyword>
<proteinExistence type="predicted"/>
<dbReference type="EMBL" id="FNAS01000007">
    <property type="protein sequence ID" value="SDE33727.1"/>
    <property type="molecule type" value="Genomic_DNA"/>
</dbReference>
<evidence type="ECO:0000313" key="2">
    <source>
        <dbReference type="Proteomes" id="UP000198517"/>
    </source>
</evidence>
<dbReference type="Proteomes" id="UP000198517">
    <property type="component" value="Unassembled WGS sequence"/>
</dbReference>